<evidence type="ECO:0000256" key="4">
    <source>
        <dbReference type="ARBA" id="ARBA00022692"/>
    </source>
</evidence>
<keyword evidence="6 7" id="KW-0472">Membrane</keyword>
<dbReference type="GO" id="GO:0005886">
    <property type="term" value="C:plasma membrane"/>
    <property type="evidence" value="ECO:0007669"/>
    <property type="project" value="UniProtKB-SubCell"/>
</dbReference>
<feature type="transmembrane region" description="Helical" evidence="7">
    <location>
        <begin position="147"/>
        <end position="166"/>
    </location>
</feature>
<feature type="transmembrane region" description="Helical" evidence="7">
    <location>
        <begin position="215"/>
        <end position="235"/>
    </location>
</feature>
<evidence type="ECO:0000313" key="10">
    <source>
        <dbReference type="Proteomes" id="UP000608530"/>
    </source>
</evidence>
<dbReference type="Gene3D" id="1.10.3720.10">
    <property type="entry name" value="MetI-like"/>
    <property type="match status" value="1"/>
</dbReference>
<evidence type="ECO:0000256" key="5">
    <source>
        <dbReference type="ARBA" id="ARBA00022989"/>
    </source>
</evidence>
<proteinExistence type="inferred from homology"/>
<name>A0A934Q5R9_9MICO</name>
<evidence type="ECO:0000313" key="9">
    <source>
        <dbReference type="EMBL" id="MBK0417883.1"/>
    </source>
</evidence>
<dbReference type="Proteomes" id="UP000608530">
    <property type="component" value="Unassembled WGS sequence"/>
</dbReference>
<dbReference type="SUPFAM" id="SSF161098">
    <property type="entry name" value="MetI-like"/>
    <property type="match status" value="1"/>
</dbReference>
<dbReference type="PROSITE" id="PS50928">
    <property type="entry name" value="ABC_TM1"/>
    <property type="match status" value="1"/>
</dbReference>
<evidence type="ECO:0000256" key="7">
    <source>
        <dbReference type="RuleBase" id="RU363032"/>
    </source>
</evidence>
<feature type="transmembrane region" description="Helical" evidence="7">
    <location>
        <begin position="55"/>
        <end position="73"/>
    </location>
</feature>
<reference evidence="9" key="1">
    <citation type="submission" date="2020-12" db="EMBL/GenBank/DDBJ databases">
        <title>Leucobacter sp. CAS1, isolated from Chromium sludge.</title>
        <authorList>
            <person name="Xu Z."/>
        </authorList>
    </citation>
    <scope>NUCLEOTIDE SEQUENCE</scope>
    <source>
        <strain evidence="9">CSA1</strain>
    </source>
</reference>
<keyword evidence="4 7" id="KW-0812">Transmembrane</keyword>
<evidence type="ECO:0000256" key="1">
    <source>
        <dbReference type="ARBA" id="ARBA00004651"/>
    </source>
</evidence>
<dbReference type="PANTHER" id="PTHR30151:SF0">
    <property type="entry name" value="ABC TRANSPORTER PERMEASE PROTEIN MJ0413-RELATED"/>
    <property type="match status" value="1"/>
</dbReference>
<sequence>MTSTLTRQLAIADPDAPRPSRRPLPVRILRAVVLDWGSLILLGIVWEILGHALRLTWLPPLSSVVVELVRLFAGEDFLGYLLSSLSMFAIGLVLAVAVGLVVGTLMGLSSRVYAALDIYVNALMVTPSLIFAPILFAIFGLSDITRISVVFLYGVFVIIINTSAGIRTVDQPLLDMAASYGARPWATVRRVVIPAAFPLTVAGLRLAVGRCVKGMINGEMFIALVGIGGVVSTASKSHNYSAVWAISLLLMLIAILLNQVVSRAEKKFTSWVG</sequence>
<feature type="transmembrane region" description="Helical" evidence="7">
    <location>
        <begin position="241"/>
        <end position="261"/>
    </location>
</feature>
<feature type="domain" description="ABC transmembrane type-1" evidence="8">
    <location>
        <begin position="81"/>
        <end position="261"/>
    </location>
</feature>
<feature type="transmembrane region" description="Helical" evidence="7">
    <location>
        <begin position="85"/>
        <end position="106"/>
    </location>
</feature>
<comment type="similarity">
    <text evidence="7">Belongs to the binding-protein-dependent transport system permease family.</text>
</comment>
<keyword evidence="3" id="KW-1003">Cell membrane</keyword>
<dbReference type="EMBL" id="JAEHOH010000002">
    <property type="protein sequence ID" value="MBK0417883.1"/>
    <property type="molecule type" value="Genomic_DNA"/>
</dbReference>
<evidence type="ECO:0000256" key="3">
    <source>
        <dbReference type="ARBA" id="ARBA00022475"/>
    </source>
</evidence>
<dbReference type="RefSeq" id="WP_200113565.1">
    <property type="nucleotide sequence ID" value="NZ_JAEHOH010000002.1"/>
</dbReference>
<dbReference type="PANTHER" id="PTHR30151">
    <property type="entry name" value="ALKANE SULFONATE ABC TRANSPORTER-RELATED, MEMBRANE SUBUNIT"/>
    <property type="match status" value="1"/>
</dbReference>
<dbReference type="GO" id="GO:0055085">
    <property type="term" value="P:transmembrane transport"/>
    <property type="evidence" value="ECO:0007669"/>
    <property type="project" value="InterPro"/>
</dbReference>
<evidence type="ECO:0000256" key="2">
    <source>
        <dbReference type="ARBA" id="ARBA00022448"/>
    </source>
</evidence>
<feature type="transmembrane region" description="Helical" evidence="7">
    <location>
        <begin position="28"/>
        <end position="49"/>
    </location>
</feature>
<evidence type="ECO:0000256" key="6">
    <source>
        <dbReference type="ARBA" id="ARBA00023136"/>
    </source>
</evidence>
<keyword evidence="5 7" id="KW-1133">Transmembrane helix</keyword>
<dbReference type="Pfam" id="PF00528">
    <property type="entry name" value="BPD_transp_1"/>
    <property type="match status" value="1"/>
</dbReference>
<dbReference type="InterPro" id="IPR035906">
    <property type="entry name" value="MetI-like_sf"/>
</dbReference>
<evidence type="ECO:0000259" key="8">
    <source>
        <dbReference type="PROSITE" id="PS50928"/>
    </source>
</evidence>
<accession>A0A934Q5R9</accession>
<dbReference type="CDD" id="cd06261">
    <property type="entry name" value="TM_PBP2"/>
    <property type="match status" value="1"/>
</dbReference>
<dbReference type="AlphaFoldDB" id="A0A934Q5R9"/>
<comment type="caution">
    <text evidence="9">The sequence shown here is derived from an EMBL/GenBank/DDBJ whole genome shotgun (WGS) entry which is preliminary data.</text>
</comment>
<feature type="transmembrane region" description="Helical" evidence="7">
    <location>
        <begin position="186"/>
        <end position="208"/>
    </location>
</feature>
<keyword evidence="2 7" id="KW-0813">Transport</keyword>
<gene>
    <name evidence="9" type="ORF">JD276_02385</name>
</gene>
<keyword evidence="10" id="KW-1185">Reference proteome</keyword>
<organism evidence="9 10">
    <name type="scientific">Leucobacter chromiisoli</name>
    <dbReference type="NCBI Taxonomy" id="2796471"/>
    <lineage>
        <taxon>Bacteria</taxon>
        <taxon>Bacillati</taxon>
        <taxon>Actinomycetota</taxon>
        <taxon>Actinomycetes</taxon>
        <taxon>Micrococcales</taxon>
        <taxon>Microbacteriaceae</taxon>
        <taxon>Leucobacter</taxon>
    </lineage>
</organism>
<comment type="subcellular location">
    <subcellularLocation>
        <location evidence="1 7">Cell membrane</location>
        <topology evidence="1 7">Multi-pass membrane protein</topology>
    </subcellularLocation>
</comment>
<dbReference type="InterPro" id="IPR000515">
    <property type="entry name" value="MetI-like"/>
</dbReference>
<feature type="transmembrane region" description="Helical" evidence="7">
    <location>
        <begin position="118"/>
        <end position="140"/>
    </location>
</feature>
<protein>
    <submittedName>
        <fullName evidence="9">ABC transporter permease subunit</fullName>
    </submittedName>
</protein>